<dbReference type="InterPro" id="IPR036291">
    <property type="entry name" value="NAD(P)-bd_dom_sf"/>
</dbReference>
<reference evidence="4 5" key="1">
    <citation type="submission" date="2019-03" db="EMBL/GenBank/DDBJ databases">
        <title>Genomic Encyclopedia of Type Strains, Phase III (KMG-III): the genomes of soil and plant-associated and newly described type strains.</title>
        <authorList>
            <person name="Whitman W."/>
        </authorList>
    </citation>
    <scope>NUCLEOTIDE SEQUENCE [LARGE SCALE GENOMIC DNA]</scope>
    <source>
        <strain evidence="4 5">VKM Ac-2575</strain>
    </source>
</reference>
<dbReference type="GO" id="GO:0070402">
    <property type="term" value="F:NADPH binding"/>
    <property type="evidence" value="ECO:0007669"/>
    <property type="project" value="TreeGrafter"/>
</dbReference>
<evidence type="ECO:0000313" key="4">
    <source>
        <dbReference type="EMBL" id="TDU87674.1"/>
    </source>
</evidence>
<dbReference type="InterPro" id="IPR013154">
    <property type="entry name" value="ADH-like_N"/>
</dbReference>
<dbReference type="Gene3D" id="3.90.180.10">
    <property type="entry name" value="Medium-chain alcohol dehydrogenases, catalytic domain"/>
    <property type="match status" value="1"/>
</dbReference>
<accession>A0A4R7T721</accession>
<dbReference type="OrthoDB" id="9792162at2"/>
<organism evidence="4 5">
    <name type="scientific">Kribbella voronezhensis</name>
    <dbReference type="NCBI Taxonomy" id="2512212"/>
    <lineage>
        <taxon>Bacteria</taxon>
        <taxon>Bacillati</taxon>
        <taxon>Actinomycetota</taxon>
        <taxon>Actinomycetes</taxon>
        <taxon>Propionibacteriales</taxon>
        <taxon>Kribbellaceae</taxon>
        <taxon>Kribbella</taxon>
    </lineage>
</organism>
<dbReference type="CDD" id="cd05286">
    <property type="entry name" value="QOR2"/>
    <property type="match status" value="1"/>
</dbReference>
<proteinExistence type="predicted"/>
<protein>
    <submittedName>
        <fullName evidence="4">NADPH2:quinone reductase</fullName>
    </submittedName>
</protein>
<dbReference type="Pfam" id="PF08240">
    <property type="entry name" value="ADH_N"/>
    <property type="match status" value="1"/>
</dbReference>
<keyword evidence="5" id="KW-1185">Reference proteome</keyword>
<dbReference type="AlphaFoldDB" id="A0A4R7T721"/>
<keyword evidence="2" id="KW-0560">Oxidoreductase</keyword>
<comment type="caution">
    <text evidence="4">The sequence shown here is derived from an EMBL/GenBank/DDBJ whole genome shotgun (WGS) entry which is preliminary data.</text>
</comment>
<dbReference type="GO" id="GO:0005829">
    <property type="term" value="C:cytosol"/>
    <property type="evidence" value="ECO:0007669"/>
    <property type="project" value="TreeGrafter"/>
</dbReference>
<evidence type="ECO:0000256" key="2">
    <source>
        <dbReference type="ARBA" id="ARBA00023002"/>
    </source>
</evidence>
<dbReference type="InterPro" id="IPR020843">
    <property type="entry name" value="ER"/>
</dbReference>
<dbReference type="RefSeq" id="WP_133977410.1">
    <property type="nucleotide sequence ID" value="NZ_SOCE01000001.1"/>
</dbReference>
<dbReference type="SUPFAM" id="SSF51735">
    <property type="entry name" value="NAD(P)-binding Rossmann-fold domains"/>
    <property type="match status" value="1"/>
</dbReference>
<dbReference type="Pfam" id="PF13602">
    <property type="entry name" value="ADH_zinc_N_2"/>
    <property type="match status" value="1"/>
</dbReference>
<dbReference type="GO" id="GO:0003960">
    <property type="term" value="F:quinone reductase (NADPH) activity"/>
    <property type="evidence" value="ECO:0007669"/>
    <property type="project" value="InterPro"/>
</dbReference>
<evidence type="ECO:0000259" key="3">
    <source>
        <dbReference type="SMART" id="SM00829"/>
    </source>
</evidence>
<feature type="domain" description="Enoyl reductase (ER)" evidence="3">
    <location>
        <begin position="8"/>
        <end position="310"/>
    </location>
</feature>
<evidence type="ECO:0000256" key="1">
    <source>
        <dbReference type="ARBA" id="ARBA00022857"/>
    </source>
</evidence>
<dbReference type="SMART" id="SM00829">
    <property type="entry name" value="PKS_ER"/>
    <property type="match status" value="1"/>
</dbReference>
<sequence length="312" mass="32936">MRQVEVHGPDDLRIVDRPSRALDAGEVRIKVAAIGVNYLDIQERTGVYPREFPYVPGGEGSGIITELAGDVDGLRVGQRVCWQGVRCSYAEAVVAPVWKVLPVPDEVSDQEAAAILLQGLTAQYLATTSYAIQPGDVVVIHAGAGGLGLLLTQVAKLRGARVITTVSSTAKAVLSLEAGADLTVPYDELTTVAAGNAAVVYDSVGQATFEDSLTCLKKRGTLVLLGQSSGPVPPFDLSRLGRLGSLTITRPTLSDFVSTPAELHDRASAVFNWLATGRLRLRIGATYPLTQTAEAHAALEARSTTGKVLLIP</sequence>
<keyword evidence="1" id="KW-0521">NADP</keyword>
<name>A0A4R7T721_9ACTN</name>
<dbReference type="GO" id="GO:0035925">
    <property type="term" value="F:mRNA 3'-UTR AU-rich region binding"/>
    <property type="evidence" value="ECO:0007669"/>
    <property type="project" value="TreeGrafter"/>
</dbReference>
<gene>
    <name evidence="4" type="ORF">EV138_1201</name>
</gene>
<dbReference type="Gene3D" id="3.40.50.720">
    <property type="entry name" value="NAD(P)-binding Rossmann-like Domain"/>
    <property type="match status" value="1"/>
</dbReference>
<dbReference type="EMBL" id="SOCE01000001">
    <property type="protein sequence ID" value="TDU87674.1"/>
    <property type="molecule type" value="Genomic_DNA"/>
</dbReference>
<dbReference type="PANTHER" id="PTHR48106:SF13">
    <property type="entry name" value="QUINONE OXIDOREDUCTASE-RELATED"/>
    <property type="match status" value="1"/>
</dbReference>
<dbReference type="SUPFAM" id="SSF50129">
    <property type="entry name" value="GroES-like"/>
    <property type="match status" value="1"/>
</dbReference>
<dbReference type="InterPro" id="IPR011032">
    <property type="entry name" value="GroES-like_sf"/>
</dbReference>
<dbReference type="Proteomes" id="UP000295151">
    <property type="component" value="Unassembled WGS sequence"/>
</dbReference>
<dbReference type="InterPro" id="IPR047618">
    <property type="entry name" value="QOR-like"/>
</dbReference>
<evidence type="ECO:0000313" key="5">
    <source>
        <dbReference type="Proteomes" id="UP000295151"/>
    </source>
</evidence>
<dbReference type="PANTHER" id="PTHR48106">
    <property type="entry name" value="QUINONE OXIDOREDUCTASE PIG3-RELATED"/>
    <property type="match status" value="1"/>
</dbReference>